<protein>
    <submittedName>
        <fullName evidence="2">Septum formation initiator</fullName>
    </submittedName>
</protein>
<dbReference type="EMBL" id="AWVF01000130">
    <property type="protein sequence ID" value="ERJ96525.1"/>
    <property type="molecule type" value="Genomic_DNA"/>
</dbReference>
<keyword evidence="1" id="KW-0175">Coiled coil</keyword>
<keyword evidence="3" id="KW-1185">Reference proteome</keyword>
<dbReference type="HOGENOM" id="CLU_134863_4_3_9"/>
<proteinExistence type="predicted"/>
<evidence type="ECO:0000313" key="2">
    <source>
        <dbReference type="EMBL" id="ERJ96525.1"/>
    </source>
</evidence>
<dbReference type="AlphaFoldDB" id="U2KWS6"/>
<name>U2KWS6_9FIRM</name>
<reference evidence="2 3" key="1">
    <citation type="submission" date="2013-07" db="EMBL/GenBank/DDBJ databases">
        <authorList>
            <person name="Weinstock G."/>
            <person name="Sodergren E."/>
            <person name="Wylie T."/>
            <person name="Fulton L."/>
            <person name="Fulton R."/>
            <person name="Fronick C."/>
            <person name="O'Laughlin M."/>
            <person name="Godfrey J."/>
            <person name="Miner T."/>
            <person name="Herter B."/>
            <person name="Appelbaum E."/>
            <person name="Cordes M."/>
            <person name="Lek S."/>
            <person name="Wollam A."/>
            <person name="Pepin K.H."/>
            <person name="Palsikar V.B."/>
            <person name="Mitreva M."/>
            <person name="Wilson R.K."/>
        </authorList>
    </citation>
    <scope>NUCLEOTIDE SEQUENCE [LARGE SCALE GENOMIC DNA]</scope>
    <source>
        <strain evidence="2 3">ATCC 27760</strain>
    </source>
</reference>
<feature type="coiled-coil region" evidence="1">
    <location>
        <begin position="29"/>
        <end position="56"/>
    </location>
</feature>
<evidence type="ECO:0000313" key="3">
    <source>
        <dbReference type="Proteomes" id="UP000016662"/>
    </source>
</evidence>
<dbReference type="PATRIC" id="fig|411473.3.peg.905"/>
<dbReference type="Proteomes" id="UP000016662">
    <property type="component" value="Unassembled WGS sequence"/>
</dbReference>
<gene>
    <name evidence="2" type="ORF">RUMCAL_01103</name>
</gene>
<organism evidence="2 3">
    <name type="scientific">Ruminococcus callidus ATCC 27760</name>
    <dbReference type="NCBI Taxonomy" id="411473"/>
    <lineage>
        <taxon>Bacteria</taxon>
        <taxon>Bacillati</taxon>
        <taxon>Bacillota</taxon>
        <taxon>Clostridia</taxon>
        <taxon>Eubacteriales</taxon>
        <taxon>Oscillospiraceae</taxon>
        <taxon>Ruminococcus</taxon>
    </lineage>
</organism>
<evidence type="ECO:0000256" key="1">
    <source>
        <dbReference type="SAM" id="Coils"/>
    </source>
</evidence>
<dbReference type="eggNOG" id="COG2919">
    <property type="taxonomic scope" value="Bacteria"/>
</dbReference>
<comment type="caution">
    <text evidence="2">The sequence shown here is derived from an EMBL/GenBank/DDBJ whole genome shotgun (WGS) entry which is preliminary data.</text>
</comment>
<dbReference type="InterPro" id="IPR007060">
    <property type="entry name" value="FtsL/DivIC"/>
</dbReference>
<accession>U2KWS6</accession>
<sequence length="90" mass="10403">MIFRIISRTAVVLAIAGCTISIVSNQSSIAEKKTELEQVQKQIDDLTADNEDLQRILESGDIDGYMERLAREEYNYAYPDEYRFYDTSRN</sequence>
<dbReference type="STRING" id="411473.RUMCAL_01103"/>
<dbReference type="Pfam" id="PF04977">
    <property type="entry name" value="DivIC"/>
    <property type="match status" value="1"/>
</dbReference>